<name>A0A4R8LPN9_9BURK</name>
<sequence length="47" mass="5235">MDMLHQLIHALGEPRTWLFVATAVACGVAGWYCADFLFDALHGKEND</sequence>
<evidence type="ECO:0000313" key="2">
    <source>
        <dbReference type="EMBL" id="TDY48288.1"/>
    </source>
</evidence>
<keyword evidence="1" id="KW-0472">Membrane</keyword>
<protein>
    <submittedName>
        <fullName evidence="2">Uncharacterized protein</fullName>
    </submittedName>
</protein>
<dbReference type="EMBL" id="SORE01000011">
    <property type="protein sequence ID" value="TDY48288.1"/>
    <property type="molecule type" value="Genomic_DNA"/>
</dbReference>
<dbReference type="RefSeq" id="WP_166676377.1">
    <property type="nucleotide sequence ID" value="NZ_JBHLUW010000061.1"/>
</dbReference>
<evidence type="ECO:0000256" key="1">
    <source>
        <dbReference type="SAM" id="Phobius"/>
    </source>
</evidence>
<evidence type="ECO:0000313" key="3">
    <source>
        <dbReference type="Proteomes" id="UP000295509"/>
    </source>
</evidence>
<gene>
    <name evidence="2" type="ORF">BX592_111223</name>
</gene>
<reference evidence="2 3" key="1">
    <citation type="submission" date="2019-03" db="EMBL/GenBank/DDBJ databases">
        <title>Genomic Encyclopedia of Type Strains, Phase III (KMG-III): the genomes of soil and plant-associated and newly described type strains.</title>
        <authorList>
            <person name="Whitman W."/>
        </authorList>
    </citation>
    <scope>NUCLEOTIDE SEQUENCE [LARGE SCALE GENOMIC DNA]</scope>
    <source>
        <strain evidence="2 3">LMG 29544</strain>
    </source>
</reference>
<accession>A0A4R8LPN9</accession>
<dbReference type="AlphaFoldDB" id="A0A4R8LPN9"/>
<keyword evidence="3" id="KW-1185">Reference proteome</keyword>
<keyword evidence="1" id="KW-1133">Transmembrane helix</keyword>
<feature type="transmembrane region" description="Helical" evidence="1">
    <location>
        <begin position="16"/>
        <end position="38"/>
    </location>
</feature>
<dbReference type="Proteomes" id="UP000295509">
    <property type="component" value="Unassembled WGS sequence"/>
</dbReference>
<comment type="caution">
    <text evidence="2">The sequence shown here is derived from an EMBL/GenBank/DDBJ whole genome shotgun (WGS) entry which is preliminary data.</text>
</comment>
<keyword evidence="1" id="KW-0812">Transmembrane</keyword>
<organism evidence="2 3">
    <name type="scientific">Paraburkholderia rhizosphaerae</name>
    <dbReference type="NCBI Taxonomy" id="480658"/>
    <lineage>
        <taxon>Bacteria</taxon>
        <taxon>Pseudomonadati</taxon>
        <taxon>Pseudomonadota</taxon>
        <taxon>Betaproteobacteria</taxon>
        <taxon>Burkholderiales</taxon>
        <taxon>Burkholderiaceae</taxon>
        <taxon>Paraburkholderia</taxon>
    </lineage>
</organism>
<proteinExistence type="predicted"/>